<gene>
    <name evidence="2" type="ORF">CTI12_AA411380</name>
</gene>
<name>A0A2U1M752_ARTAN</name>
<keyword evidence="3" id="KW-1185">Reference proteome</keyword>
<comment type="caution">
    <text evidence="2">The sequence shown here is derived from an EMBL/GenBank/DDBJ whole genome shotgun (WGS) entry which is preliminary data.</text>
</comment>
<dbReference type="STRING" id="35608.A0A2U1M752"/>
<feature type="region of interest" description="Disordered" evidence="1">
    <location>
        <begin position="1"/>
        <end position="30"/>
    </location>
</feature>
<dbReference type="PANTHER" id="PTHR48040">
    <property type="entry name" value="PLEIOTROPIC DRUG RESISTANCE PROTEIN 1-LIKE ISOFORM X1"/>
    <property type="match status" value="1"/>
</dbReference>
<dbReference type="EMBL" id="PKPP01006261">
    <property type="protein sequence ID" value="PWA57103.1"/>
    <property type="molecule type" value="Genomic_DNA"/>
</dbReference>
<dbReference type="AlphaFoldDB" id="A0A2U1M752"/>
<proteinExistence type="predicted"/>
<evidence type="ECO:0000256" key="1">
    <source>
        <dbReference type="SAM" id="MobiDB-lite"/>
    </source>
</evidence>
<evidence type="ECO:0000313" key="2">
    <source>
        <dbReference type="EMBL" id="PWA57103.1"/>
    </source>
</evidence>
<dbReference type="Proteomes" id="UP000245207">
    <property type="component" value="Unassembled WGS sequence"/>
</dbReference>
<organism evidence="2 3">
    <name type="scientific">Artemisia annua</name>
    <name type="common">Sweet wormwood</name>
    <dbReference type="NCBI Taxonomy" id="35608"/>
    <lineage>
        <taxon>Eukaryota</taxon>
        <taxon>Viridiplantae</taxon>
        <taxon>Streptophyta</taxon>
        <taxon>Embryophyta</taxon>
        <taxon>Tracheophyta</taxon>
        <taxon>Spermatophyta</taxon>
        <taxon>Magnoliopsida</taxon>
        <taxon>eudicotyledons</taxon>
        <taxon>Gunneridae</taxon>
        <taxon>Pentapetalae</taxon>
        <taxon>asterids</taxon>
        <taxon>campanulids</taxon>
        <taxon>Asterales</taxon>
        <taxon>Asteraceae</taxon>
        <taxon>Asteroideae</taxon>
        <taxon>Anthemideae</taxon>
        <taxon>Artemisiinae</taxon>
        <taxon>Artemisia</taxon>
    </lineage>
</organism>
<dbReference type="PANTHER" id="PTHR48040:SF65">
    <property type="entry name" value="AAA+ ATPASE DOMAIN, PLANT PDR ABC TRANSPORTER ASSOCIATED, ABC TRANSPORTER, G1"/>
    <property type="match status" value="1"/>
</dbReference>
<evidence type="ECO:0000313" key="3">
    <source>
        <dbReference type="Proteomes" id="UP000245207"/>
    </source>
</evidence>
<sequence length="138" mass="15705">MDGSDIYKASSSLRLGSNSGRMGSIRAGSSTRWRNTGMDVFSRSTREEDDEEALKWAALEKLPTYDRLKKGLIFGSTGPSEEVDVASLGFEERKRLLDRLVRSADEDNEKFLLKFRNRIDRYSFSTSISFFCRLVSNL</sequence>
<feature type="compositionally biased region" description="Low complexity" evidence="1">
    <location>
        <begin position="10"/>
        <end position="24"/>
    </location>
</feature>
<reference evidence="2 3" key="1">
    <citation type="journal article" date="2018" name="Mol. Plant">
        <title>The genome of Artemisia annua provides insight into the evolution of Asteraceae family and artemisinin biosynthesis.</title>
        <authorList>
            <person name="Shen Q."/>
            <person name="Zhang L."/>
            <person name="Liao Z."/>
            <person name="Wang S."/>
            <person name="Yan T."/>
            <person name="Shi P."/>
            <person name="Liu M."/>
            <person name="Fu X."/>
            <person name="Pan Q."/>
            <person name="Wang Y."/>
            <person name="Lv Z."/>
            <person name="Lu X."/>
            <person name="Zhang F."/>
            <person name="Jiang W."/>
            <person name="Ma Y."/>
            <person name="Chen M."/>
            <person name="Hao X."/>
            <person name="Li L."/>
            <person name="Tang Y."/>
            <person name="Lv G."/>
            <person name="Zhou Y."/>
            <person name="Sun X."/>
            <person name="Brodelius P.E."/>
            <person name="Rose J.K.C."/>
            <person name="Tang K."/>
        </authorList>
    </citation>
    <scope>NUCLEOTIDE SEQUENCE [LARGE SCALE GENOMIC DNA]</scope>
    <source>
        <strain evidence="3">cv. Huhao1</strain>
        <tissue evidence="2">Leaf</tissue>
    </source>
</reference>
<protein>
    <submittedName>
        <fullName evidence="2">PDR transporter</fullName>
    </submittedName>
</protein>
<accession>A0A2U1M752</accession>
<dbReference type="OrthoDB" id="66620at2759"/>